<evidence type="ECO:0000256" key="2">
    <source>
        <dbReference type="ARBA" id="ARBA00007362"/>
    </source>
</evidence>
<feature type="transmembrane region" description="Helical" evidence="7">
    <location>
        <begin position="94"/>
        <end position="115"/>
    </location>
</feature>
<feature type="transmembrane region" description="Helical" evidence="7">
    <location>
        <begin position="209"/>
        <end position="228"/>
    </location>
</feature>
<feature type="transmembrane region" description="Helical" evidence="7">
    <location>
        <begin position="271"/>
        <end position="289"/>
    </location>
</feature>
<comment type="subcellular location">
    <subcellularLocation>
        <location evidence="1">Membrane</location>
        <topology evidence="1">Multi-pass membrane protein</topology>
    </subcellularLocation>
</comment>
<evidence type="ECO:0000256" key="3">
    <source>
        <dbReference type="ARBA" id="ARBA00022692"/>
    </source>
</evidence>
<sequence>MNTGWPMRRRSRPWRRRWIVRVETASTTPSRPHLTAAYLSVILLWSTTPLAIKWSGQGPGYLFGVTARMGIGFLCVLLAALVLRHRLPAHRKALWAYAAGATQIYGAMLATYWSSQFIPSGWISVVFGLTPLLTALMAALWLKDHGLTPGQLLAYGLGLGGLAVMFDSALAFGPEAELGIGGVLLASFLQALCSVWLKRIDARIPTLSLLGGSLALAVPAYLLTWALADGRWPEALPWPSLLAILYLGTVATTIGFALYFYILKHLPATRVALITLMTPVLSLWVGHAIDGEPVGWRVMQGTGLILCALLLHEATGRGRKAPSPASARIQRRKWPKKRGRNSRGSAP</sequence>
<dbReference type="InterPro" id="IPR000620">
    <property type="entry name" value="EamA_dom"/>
</dbReference>
<gene>
    <name evidence="9" type="ORF">SAMN02949497_4721</name>
</gene>
<dbReference type="GO" id="GO:0016020">
    <property type="term" value="C:membrane"/>
    <property type="evidence" value="ECO:0007669"/>
    <property type="project" value="UniProtKB-SubCell"/>
</dbReference>
<accession>A0A1Y6D2W7</accession>
<dbReference type="AlphaFoldDB" id="A0A1Y6D2W7"/>
<dbReference type="Proteomes" id="UP000192923">
    <property type="component" value="Unassembled WGS sequence"/>
</dbReference>
<dbReference type="Pfam" id="PF00892">
    <property type="entry name" value="EamA"/>
    <property type="match status" value="2"/>
</dbReference>
<feature type="domain" description="EamA" evidence="8">
    <location>
        <begin position="179"/>
        <end position="311"/>
    </location>
</feature>
<evidence type="ECO:0000256" key="4">
    <source>
        <dbReference type="ARBA" id="ARBA00022989"/>
    </source>
</evidence>
<feature type="transmembrane region" description="Helical" evidence="7">
    <location>
        <begin position="178"/>
        <end position="197"/>
    </location>
</feature>
<feature type="transmembrane region" description="Helical" evidence="7">
    <location>
        <begin position="152"/>
        <end position="172"/>
    </location>
</feature>
<dbReference type="InterPro" id="IPR050638">
    <property type="entry name" value="AA-Vitamin_Transporters"/>
</dbReference>
<dbReference type="EMBL" id="FXAM01000001">
    <property type="protein sequence ID" value="SMF97299.1"/>
    <property type="molecule type" value="Genomic_DNA"/>
</dbReference>
<feature type="transmembrane region" description="Helical" evidence="7">
    <location>
        <begin position="295"/>
        <end position="311"/>
    </location>
</feature>
<dbReference type="InterPro" id="IPR037185">
    <property type="entry name" value="EmrE-like"/>
</dbReference>
<dbReference type="STRING" id="1760988.SAMN02949497_4721"/>
<reference evidence="9 10" key="1">
    <citation type="submission" date="2016-12" db="EMBL/GenBank/DDBJ databases">
        <authorList>
            <person name="Song W.-J."/>
            <person name="Kurnit D.M."/>
        </authorList>
    </citation>
    <scope>NUCLEOTIDE SEQUENCE [LARGE SCALE GENOMIC DNA]</scope>
    <source>
        <strain evidence="9 10">175</strain>
    </source>
</reference>
<comment type="similarity">
    <text evidence="2">Belongs to the EamA transporter family.</text>
</comment>
<name>A0A1Y6D2W7_9GAMM</name>
<evidence type="ECO:0000259" key="8">
    <source>
        <dbReference type="Pfam" id="PF00892"/>
    </source>
</evidence>
<dbReference type="SUPFAM" id="SSF103481">
    <property type="entry name" value="Multidrug resistance efflux transporter EmrE"/>
    <property type="match status" value="2"/>
</dbReference>
<evidence type="ECO:0000256" key="7">
    <source>
        <dbReference type="SAM" id="Phobius"/>
    </source>
</evidence>
<dbReference type="PANTHER" id="PTHR32322:SF2">
    <property type="entry name" value="EAMA DOMAIN-CONTAINING PROTEIN"/>
    <property type="match status" value="1"/>
</dbReference>
<keyword evidence="3 7" id="KW-0812">Transmembrane</keyword>
<dbReference type="PANTHER" id="PTHR32322">
    <property type="entry name" value="INNER MEMBRANE TRANSPORTER"/>
    <property type="match status" value="1"/>
</dbReference>
<keyword evidence="10" id="KW-1185">Reference proteome</keyword>
<evidence type="ECO:0000313" key="9">
    <source>
        <dbReference type="EMBL" id="SMF97299.1"/>
    </source>
</evidence>
<evidence type="ECO:0000256" key="5">
    <source>
        <dbReference type="ARBA" id="ARBA00023136"/>
    </source>
</evidence>
<feature type="domain" description="EamA" evidence="8">
    <location>
        <begin position="39"/>
        <end position="166"/>
    </location>
</feature>
<evidence type="ECO:0000256" key="6">
    <source>
        <dbReference type="SAM" id="MobiDB-lite"/>
    </source>
</evidence>
<feature type="region of interest" description="Disordered" evidence="6">
    <location>
        <begin position="317"/>
        <end position="347"/>
    </location>
</feature>
<feature type="transmembrane region" description="Helical" evidence="7">
    <location>
        <begin position="61"/>
        <end position="82"/>
    </location>
</feature>
<feature type="compositionally biased region" description="Basic residues" evidence="6">
    <location>
        <begin position="329"/>
        <end position="341"/>
    </location>
</feature>
<keyword evidence="5 7" id="KW-0472">Membrane</keyword>
<protein>
    <submittedName>
        <fullName evidence="9">Permease of the drug/metabolite transporter (DMT) superfamily</fullName>
    </submittedName>
</protein>
<evidence type="ECO:0000313" key="10">
    <source>
        <dbReference type="Proteomes" id="UP000192923"/>
    </source>
</evidence>
<organism evidence="9 10">
    <name type="scientific">Methylomagnum ishizawai</name>
    <dbReference type="NCBI Taxonomy" id="1760988"/>
    <lineage>
        <taxon>Bacteria</taxon>
        <taxon>Pseudomonadati</taxon>
        <taxon>Pseudomonadota</taxon>
        <taxon>Gammaproteobacteria</taxon>
        <taxon>Methylococcales</taxon>
        <taxon>Methylococcaceae</taxon>
        <taxon>Methylomagnum</taxon>
    </lineage>
</organism>
<keyword evidence="4 7" id="KW-1133">Transmembrane helix</keyword>
<proteinExistence type="inferred from homology"/>
<feature type="transmembrane region" description="Helical" evidence="7">
    <location>
        <begin position="240"/>
        <end position="262"/>
    </location>
</feature>
<feature type="transmembrane region" description="Helical" evidence="7">
    <location>
        <begin position="121"/>
        <end position="140"/>
    </location>
</feature>
<evidence type="ECO:0000256" key="1">
    <source>
        <dbReference type="ARBA" id="ARBA00004141"/>
    </source>
</evidence>